<dbReference type="EMBL" id="RRAZ01000043">
    <property type="protein sequence ID" value="RRH69419.1"/>
    <property type="molecule type" value="Genomic_DNA"/>
</dbReference>
<name>A0A3P3D4V9_9RHOB</name>
<dbReference type="AlphaFoldDB" id="A0A3P3D4V9"/>
<comment type="caution">
    <text evidence="2">The sequence shown here is derived from an EMBL/GenBank/DDBJ whole genome shotgun (WGS) entry which is preliminary data.</text>
</comment>
<feature type="signal peptide" evidence="1">
    <location>
        <begin position="1"/>
        <end position="24"/>
    </location>
</feature>
<accession>A0A3P3D4V9</accession>
<dbReference type="OrthoDB" id="9806572at2"/>
<dbReference type="InterPro" id="IPR010642">
    <property type="entry name" value="Invasion_prot_B"/>
</dbReference>
<dbReference type="InterPro" id="IPR038696">
    <property type="entry name" value="IalB_sf"/>
</dbReference>
<feature type="chain" id="PRO_5017970912" description="Invasion associated locus B family protein" evidence="1">
    <location>
        <begin position="25"/>
        <end position="177"/>
    </location>
</feature>
<gene>
    <name evidence="2" type="ORF">EG244_18285</name>
</gene>
<dbReference type="Gene3D" id="2.60.40.1880">
    <property type="entry name" value="Invasion associated locus B (IalB) protein"/>
    <property type="match status" value="1"/>
</dbReference>
<reference evidence="2 3" key="1">
    <citation type="submission" date="2018-11" db="EMBL/GenBank/DDBJ databases">
        <title>Gemmobacter sp. nov., YIM 102744-1 draft genome.</title>
        <authorList>
            <person name="Li G."/>
            <person name="Jiang Y."/>
        </authorList>
    </citation>
    <scope>NUCLEOTIDE SEQUENCE [LARGE SCALE GENOMIC DNA]</scope>
    <source>
        <strain evidence="2 3">YIM 102744-1</strain>
    </source>
</reference>
<sequence>MKRISGVLAGAVLAVGFSAAGAQAQSAAQTKCVSAKTDWSVCVWEKPKECWGVSTPKESVNSRGGKPVQVRRGDTMLFVTYRPGQNARGEVSFTPGYAYGAGATVTLEIGSEKFNMVTDGEWAWPRDAAQDTAILAAMRRGNEAVLTGSSSRGTDTRDKFSLRGFTAAMQEAEGRCK</sequence>
<organism evidence="2 3">
    <name type="scientific">Falsigemmobacter faecalis</name>
    <dbReference type="NCBI Taxonomy" id="2488730"/>
    <lineage>
        <taxon>Bacteria</taxon>
        <taxon>Pseudomonadati</taxon>
        <taxon>Pseudomonadota</taxon>
        <taxon>Alphaproteobacteria</taxon>
        <taxon>Rhodobacterales</taxon>
        <taxon>Paracoccaceae</taxon>
        <taxon>Falsigemmobacter</taxon>
    </lineage>
</organism>
<dbReference type="Pfam" id="PF06776">
    <property type="entry name" value="IalB"/>
    <property type="match status" value="1"/>
</dbReference>
<keyword evidence="3" id="KW-1185">Reference proteome</keyword>
<evidence type="ECO:0000313" key="2">
    <source>
        <dbReference type="EMBL" id="RRH69419.1"/>
    </source>
</evidence>
<keyword evidence="1" id="KW-0732">Signal</keyword>
<dbReference type="Proteomes" id="UP000282125">
    <property type="component" value="Unassembled WGS sequence"/>
</dbReference>
<protein>
    <recommendedName>
        <fullName evidence="4">Invasion associated locus B family protein</fullName>
    </recommendedName>
</protein>
<proteinExistence type="predicted"/>
<evidence type="ECO:0000313" key="3">
    <source>
        <dbReference type="Proteomes" id="UP000282125"/>
    </source>
</evidence>
<evidence type="ECO:0008006" key="4">
    <source>
        <dbReference type="Google" id="ProtNLM"/>
    </source>
</evidence>
<evidence type="ECO:0000256" key="1">
    <source>
        <dbReference type="SAM" id="SignalP"/>
    </source>
</evidence>